<dbReference type="Proteomes" id="UP000494269">
    <property type="component" value="Unassembled WGS sequence"/>
</dbReference>
<evidence type="ECO:0008006" key="5">
    <source>
        <dbReference type="Google" id="ProtNLM"/>
    </source>
</evidence>
<dbReference type="Gene3D" id="3.40.190.10">
    <property type="entry name" value="Periplasmic binding protein-like II"/>
    <property type="match status" value="1"/>
</dbReference>
<dbReference type="InterPro" id="IPR042100">
    <property type="entry name" value="Bug_dom1"/>
</dbReference>
<evidence type="ECO:0000313" key="3">
    <source>
        <dbReference type="EMBL" id="CAB3655552.1"/>
    </source>
</evidence>
<dbReference type="SUPFAM" id="SSF53850">
    <property type="entry name" value="Periplasmic binding protein-like II"/>
    <property type="match status" value="1"/>
</dbReference>
<dbReference type="CDD" id="cd07012">
    <property type="entry name" value="PBP2_Bug_TTT"/>
    <property type="match status" value="1"/>
</dbReference>
<evidence type="ECO:0000256" key="1">
    <source>
        <dbReference type="ARBA" id="ARBA00006987"/>
    </source>
</evidence>
<feature type="coiled-coil region" evidence="2">
    <location>
        <begin position="319"/>
        <end position="346"/>
    </location>
</feature>
<dbReference type="Gene3D" id="3.40.190.150">
    <property type="entry name" value="Bordetella uptake gene, domain 1"/>
    <property type="match status" value="1"/>
</dbReference>
<protein>
    <recommendedName>
        <fullName evidence="5">Tripartite tricarboxylate transporter substrate binding protein</fullName>
    </recommendedName>
</protein>
<keyword evidence="4" id="KW-1185">Reference proteome</keyword>
<organism evidence="3 4">
    <name type="scientific">Achromobacter kerstersii</name>
    <dbReference type="NCBI Taxonomy" id="1353890"/>
    <lineage>
        <taxon>Bacteria</taxon>
        <taxon>Pseudomonadati</taxon>
        <taxon>Pseudomonadota</taxon>
        <taxon>Betaproteobacteria</taxon>
        <taxon>Burkholderiales</taxon>
        <taxon>Alcaligenaceae</taxon>
        <taxon>Achromobacter</taxon>
    </lineage>
</organism>
<dbReference type="Pfam" id="PF03401">
    <property type="entry name" value="TctC"/>
    <property type="match status" value="1"/>
</dbReference>
<comment type="similarity">
    <text evidence="1">Belongs to the UPF0065 (bug) family.</text>
</comment>
<dbReference type="EMBL" id="CADIJQ010000001">
    <property type="protein sequence ID" value="CAB3655552.1"/>
    <property type="molecule type" value="Genomic_DNA"/>
</dbReference>
<evidence type="ECO:0000313" key="4">
    <source>
        <dbReference type="Proteomes" id="UP000494269"/>
    </source>
</evidence>
<dbReference type="PANTHER" id="PTHR42928:SF5">
    <property type="entry name" value="BLR1237 PROTEIN"/>
    <property type="match status" value="1"/>
</dbReference>
<accession>A0A6S6Z3B4</accession>
<dbReference type="PIRSF" id="PIRSF017082">
    <property type="entry name" value="YflP"/>
    <property type="match status" value="1"/>
</dbReference>
<name>A0A6S6Z3B4_9BURK</name>
<reference evidence="3 4" key="1">
    <citation type="submission" date="2020-04" db="EMBL/GenBank/DDBJ databases">
        <authorList>
            <person name="De Canck E."/>
        </authorList>
    </citation>
    <scope>NUCLEOTIDE SEQUENCE [LARGE SCALE GENOMIC DNA]</scope>
    <source>
        <strain evidence="3 4">LMG 3441</strain>
    </source>
</reference>
<proteinExistence type="inferred from homology"/>
<gene>
    <name evidence="3" type="ORF">LMG3441_00273</name>
</gene>
<dbReference type="PANTHER" id="PTHR42928">
    <property type="entry name" value="TRICARBOXYLATE-BINDING PROTEIN"/>
    <property type="match status" value="1"/>
</dbReference>
<sequence>MPFAIRRRARSGRAAFGVAGFGVAGFSRAGFGVAAFGIAAFASALSALFPVAAAAETNYPSKPIRLVVPYPPGAATDAISRAFAQQLGSIMGQTVVVENRPGAGSAIGIQAVKSRPADGYTLLVHAEGFYSAKFTTPGAGYEFSDFEILAPLAQSSYAFIVPADRGWNRLDDLKGLKRELDIGTADLGVGTYSTLAARLASGLGATYRAIPFKGGAEGLTAILGGQIDGYFTTIGTTQSVKDNLHVKVLAYTGRPGSTSHLPGVKTFAELGVPDMVFHSSYSVAVRTGIPEPVRQQLANFVRQAATSEAMDKARRDLYLDAYRGSLDDYKQELMRLAHDFEASAKERKNE</sequence>
<keyword evidence="2" id="KW-0175">Coiled coil</keyword>
<evidence type="ECO:0000256" key="2">
    <source>
        <dbReference type="SAM" id="Coils"/>
    </source>
</evidence>
<dbReference type="AlphaFoldDB" id="A0A6S6Z3B4"/>
<dbReference type="InterPro" id="IPR005064">
    <property type="entry name" value="BUG"/>
</dbReference>